<sequence length="76" mass="8072">MTQTELAGMADLGLSTVVAIEAGKPGVGMGNFIRVVNALGMLDQVDAVLDPARDDMLVQHGINSLPKRAKANKRRK</sequence>
<dbReference type="InterPro" id="IPR001387">
    <property type="entry name" value="Cro/C1-type_HTH"/>
</dbReference>
<dbReference type="Proteomes" id="UP001596270">
    <property type="component" value="Unassembled WGS sequence"/>
</dbReference>
<dbReference type="PROSITE" id="PS50943">
    <property type="entry name" value="HTH_CROC1"/>
    <property type="match status" value="1"/>
</dbReference>
<proteinExistence type="predicted"/>
<dbReference type="Gene3D" id="1.10.260.40">
    <property type="entry name" value="lambda repressor-like DNA-binding domains"/>
    <property type="match status" value="1"/>
</dbReference>
<organism evidence="2 3">
    <name type="scientific">Polaromonas aquatica</name>
    <dbReference type="NCBI Taxonomy" id="332657"/>
    <lineage>
        <taxon>Bacteria</taxon>
        <taxon>Pseudomonadati</taxon>
        <taxon>Pseudomonadota</taxon>
        <taxon>Betaproteobacteria</taxon>
        <taxon>Burkholderiales</taxon>
        <taxon>Comamonadaceae</taxon>
        <taxon>Polaromonas</taxon>
    </lineage>
</organism>
<protein>
    <recommendedName>
        <fullName evidence="1">HTH cro/C1-type domain-containing protein</fullName>
    </recommendedName>
</protein>
<dbReference type="InterPro" id="IPR010982">
    <property type="entry name" value="Lambda_DNA-bd_dom_sf"/>
</dbReference>
<comment type="caution">
    <text evidence="2">The sequence shown here is derived from an EMBL/GenBank/DDBJ whole genome shotgun (WGS) entry which is preliminary data.</text>
</comment>
<feature type="domain" description="HTH cro/C1-type" evidence="1">
    <location>
        <begin position="1"/>
        <end position="45"/>
    </location>
</feature>
<evidence type="ECO:0000259" key="1">
    <source>
        <dbReference type="PROSITE" id="PS50943"/>
    </source>
</evidence>
<dbReference type="CDD" id="cd00093">
    <property type="entry name" value="HTH_XRE"/>
    <property type="match status" value="1"/>
</dbReference>
<dbReference type="SUPFAM" id="SSF47413">
    <property type="entry name" value="lambda repressor-like DNA-binding domains"/>
    <property type="match status" value="1"/>
</dbReference>
<name>A0ABW1TUD0_9BURK</name>
<gene>
    <name evidence="2" type="ORF">ACFQND_07935</name>
</gene>
<evidence type="ECO:0000313" key="3">
    <source>
        <dbReference type="Proteomes" id="UP001596270"/>
    </source>
</evidence>
<reference evidence="3" key="1">
    <citation type="journal article" date="2019" name="Int. J. Syst. Evol. Microbiol.">
        <title>The Global Catalogue of Microorganisms (GCM) 10K type strain sequencing project: providing services to taxonomists for standard genome sequencing and annotation.</title>
        <authorList>
            <consortium name="The Broad Institute Genomics Platform"/>
            <consortium name="The Broad Institute Genome Sequencing Center for Infectious Disease"/>
            <person name="Wu L."/>
            <person name="Ma J."/>
        </authorList>
    </citation>
    <scope>NUCLEOTIDE SEQUENCE [LARGE SCALE GENOMIC DNA]</scope>
    <source>
        <strain evidence="3">CCUG 39402</strain>
    </source>
</reference>
<dbReference type="EMBL" id="JBHSRS010000017">
    <property type="protein sequence ID" value="MFC6281154.1"/>
    <property type="molecule type" value="Genomic_DNA"/>
</dbReference>
<keyword evidence="3" id="KW-1185">Reference proteome</keyword>
<evidence type="ECO:0000313" key="2">
    <source>
        <dbReference type="EMBL" id="MFC6281154.1"/>
    </source>
</evidence>
<accession>A0ABW1TUD0</accession>